<dbReference type="InterPro" id="IPR011991">
    <property type="entry name" value="ArsR-like_HTH"/>
</dbReference>
<feature type="region of interest" description="Disordered" evidence="1">
    <location>
        <begin position="1"/>
        <end position="34"/>
    </location>
</feature>
<accession>A0ABT0QWH8</accession>
<feature type="compositionally biased region" description="Polar residues" evidence="1">
    <location>
        <begin position="239"/>
        <end position="249"/>
    </location>
</feature>
<keyword evidence="4" id="KW-1185">Reference proteome</keyword>
<name>A0ABT0QWH8_9MICO</name>
<dbReference type="InterPro" id="IPR036388">
    <property type="entry name" value="WH-like_DNA-bd_sf"/>
</dbReference>
<evidence type="ECO:0000256" key="1">
    <source>
        <dbReference type="SAM" id="MobiDB-lite"/>
    </source>
</evidence>
<feature type="region of interest" description="Disordered" evidence="1">
    <location>
        <begin position="226"/>
        <end position="249"/>
    </location>
</feature>
<evidence type="ECO:0000313" key="4">
    <source>
        <dbReference type="Proteomes" id="UP001203761"/>
    </source>
</evidence>
<comment type="caution">
    <text evidence="3">The sequence shown here is derived from an EMBL/GenBank/DDBJ whole genome shotgun (WGS) entry which is preliminary data.</text>
</comment>
<dbReference type="Proteomes" id="UP001203761">
    <property type="component" value="Unassembled WGS sequence"/>
</dbReference>
<feature type="domain" description="HTH arsR-type" evidence="2">
    <location>
        <begin position="30"/>
        <end position="110"/>
    </location>
</feature>
<evidence type="ECO:0000313" key="3">
    <source>
        <dbReference type="EMBL" id="MCL6422012.1"/>
    </source>
</evidence>
<dbReference type="SUPFAM" id="SSF46785">
    <property type="entry name" value="Winged helix' DNA-binding domain"/>
    <property type="match status" value="1"/>
</dbReference>
<dbReference type="Gene3D" id="1.10.10.10">
    <property type="entry name" value="Winged helix-like DNA-binding domain superfamily/Winged helix DNA-binding domain"/>
    <property type="match status" value="1"/>
</dbReference>
<reference evidence="3" key="1">
    <citation type="submission" date="2022-02" db="EMBL/GenBank/DDBJ databases">
        <authorList>
            <person name="Lee M."/>
            <person name="Kim S.-J."/>
            <person name="Jung M.-Y."/>
        </authorList>
    </citation>
    <scope>NUCLEOTIDE SEQUENCE</scope>
    <source>
        <strain evidence="3">JHP9</strain>
    </source>
</reference>
<dbReference type="CDD" id="cd00090">
    <property type="entry name" value="HTH_ARSR"/>
    <property type="match status" value="1"/>
</dbReference>
<protein>
    <submittedName>
        <fullName evidence="3">Helix-turn-helix domain-containing protein</fullName>
    </submittedName>
</protein>
<dbReference type="InterPro" id="IPR001845">
    <property type="entry name" value="HTH_ArsR_DNA-bd_dom"/>
</dbReference>
<gene>
    <name evidence="3" type="ORF">Bequi_01185</name>
</gene>
<dbReference type="InterPro" id="IPR036390">
    <property type="entry name" value="WH_DNA-bd_sf"/>
</dbReference>
<feature type="compositionally biased region" description="Pro residues" evidence="1">
    <location>
        <begin position="15"/>
        <end position="25"/>
    </location>
</feature>
<dbReference type="EMBL" id="JAKNCJ010000001">
    <property type="protein sequence ID" value="MCL6422012.1"/>
    <property type="molecule type" value="Genomic_DNA"/>
</dbReference>
<organism evidence="3 4">
    <name type="scientific">Brachybacterium equifaecis</name>
    <dbReference type="NCBI Taxonomy" id="2910770"/>
    <lineage>
        <taxon>Bacteria</taxon>
        <taxon>Bacillati</taxon>
        <taxon>Actinomycetota</taxon>
        <taxon>Actinomycetes</taxon>
        <taxon>Micrococcales</taxon>
        <taxon>Dermabacteraceae</taxon>
        <taxon>Brachybacterium</taxon>
    </lineage>
</organism>
<dbReference type="Pfam" id="PF12840">
    <property type="entry name" value="HTH_20"/>
    <property type="match status" value="1"/>
</dbReference>
<sequence length="249" mass="26142">MTMPPASPAGERDPGPAPAGDPSDPPATQEMLRAMAHPLRLQLVERIGRRGTARAADLAAELGVPANSLSYHLRMLARGGVIVEAPEEARDRRDRVWRLQQTSFLAGAEGSGAEPSGTTDDFAAASAAASLAALEWVRSAWISETTQARDADHSGTPREGLGTMHSTSLLLTMAQAEELGSRADALLREFAALNRDEQGRDLPTAPSSEERLVEFRALFALVGGRAPATSDVRSGSPGGPSQTAGEDPS</sequence>
<evidence type="ECO:0000259" key="2">
    <source>
        <dbReference type="SMART" id="SM00418"/>
    </source>
</evidence>
<dbReference type="RefSeq" id="WP_249736175.1">
    <property type="nucleotide sequence ID" value="NZ_JAKNCJ010000001.1"/>
</dbReference>
<proteinExistence type="predicted"/>
<dbReference type="SMART" id="SM00418">
    <property type="entry name" value="HTH_ARSR"/>
    <property type="match status" value="1"/>
</dbReference>